<dbReference type="InterPro" id="IPR036691">
    <property type="entry name" value="Endo/exonu/phosph_ase_sf"/>
</dbReference>
<gene>
    <name evidence="1" type="ORF">MAR_027025</name>
</gene>
<name>A0ABY7ES78_MYAAR</name>
<sequence length="91" mass="10253">KDVLCVSLYNPPPSSPFYDDKACNGLVEFESLLCNSECKLQRYDLMLCGDLNARTDRYSKDTTVNTYGKLLLQLCISYSLCIINGRIGDDK</sequence>
<dbReference type="SUPFAM" id="SSF56219">
    <property type="entry name" value="DNase I-like"/>
    <property type="match status" value="1"/>
</dbReference>
<organism evidence="1 2">
    <name type="scientific">Mya arenaria</name>
    <name type="common">Soft-shell clam</name>
    <dbReference type="NCBI Taxonomy" id="6604"/>
    <lineage>
        <taxon>Eukaryota</taxon>
        <taxon>Metazoa</taxon>
        <taxon>Spiralia</taxon>
        <taxon>Lophotrochozoa</taxon>
        <taxon>Mollusca</taxon>
        <taxon>Bivalvia</taxon>
        <taxon>Autobranchia</taxon>
        <taxon>Heteroconchia</taxon>
        <taxon>Euheterodonta</taxon>
        <taxon>Imparidentia</taxon>
        <taxon>Neoheterodontei</taxon>
        <taxon>Myida</taxon>
        <taxon>Myoidea</taxon>
        <taxon>Myidae</taxon>
        <taxon>Mya</taxon>
    </lineage>
</organism>
<accession>A0ABY7ES78</accession>
<evidence type="ECO:0000313" key="1">
    <source>
        <dbReference type="EMBL" id="WAR12845.1"/>
    </source>
</evidence>
<evidence type="ECO:0008006" key="3">
    <source>
        <dbReference type="Google" id="ProtNLM"/>
    </source>
</evidence>
<evidence type="ECO:0000313" key="2">
    <source>
        <dbReference type="Proteomes" id="UP001164746"/>
    </source>
</evidence>
<proteinExistence type="predicted"/>
<protein>
    <recommendedName>
        <fullName evidence="3">Endonuclease/exonuclease/phosphatase domain-containing protein</fullName>
    </recommendedName>
</protein>
<feature type="non-terminal residue" evidence="1">
    <location>
        <position position="1"/>
    </location>
</feature>
<reference evidence="1" key="1">
    <citation type="submission" date="2022-11" db="EMBL/GenBank/DDBJ databases">
        <title>Centuries of genome instability and evolution in soft-shell clam transmissible cancer (bioRxiv).</title>
        <authorList>
            <person name="Hart S.F.M."/>
            <person name="Yonemitsu M.A."/>
            <person name="Giersch R.M."/>
            <person name="Beal B.F."/>
            <person name="Arriagada G."/>
            <person name="Davis B.W."/>
            <person name="Ostrander E.A."/>
            <person name="Goff S.P."/>
            <person name="Metzger M.J."/>
        </authorList>
    </citation>
    <scope>NUCLEOTIDE SEQUENCE</scope>
    <source>
        <strain evidence="1">MELC-2E11</strain>
        <tissue evidence="1">Siphon/mantle</tissue>
    </source>
</reference>
<dbReference type="Proteomes" id="UP001164746">
    <property type="component" value="Chromosome 8"/>
</dbReference>
<dbReference type="EMBL" id="CP111019">
    <property type="protein sequence ID" value="WAR12845.1"/>
    <property type="molecule type" value="Genomic_DNA"/>
</dbReference>
<feature type="non-terminal residue" evidence="1">
    <location>
        <position position="91"/>
    </location>
</feature>
<keyword evidence="2" id="KW-1185">Reference proteome</keyword>
<dbReference type="Gene3D" id="3.60.10.10">
    <property type="entry name" value="Endonuclease/exonuclease/phosphatase"/>
    <property type="match status" value="1"/>
</dbReference>